<name>A0ABW4WC27_9HYPH</name>
<accession>A0ABW4WC27</accession>
<evidence type="ECO:0000256" key="1">
    <source>
        <dbReference type="ARBA" id="ARBA00007031"/>
    </source>
</evidence>
<reference evidence="3" key="1">
    <citation type="journal article" date="2019" name="Int. J. Syst. Evol. Microbiol.">
        <title>The Global Catalogue of Microorganisms (GCM) 10K type strain sequencing project: providing services to taxonomists for standard genome sequencing and annotation.</title>
        <authorList>
            <consortium name="The Broad Institute Genomics Platform"/>
            <consortium name="The Broad Institute Genome Sequencing Center for Infectious Disease"/>
            <person name="Wu L."/>
            <person name="Ma J."/>
        </authorList>
    </citation>
    <scope>NUCLEOTIDE SEQUENCE [LARGE SCALE GENOMIC DNA]</scope>
    <source>
        <strain evidence="3">CGMCC 1.16226</strain>
    </source>
</reference>
<protein>
    <submittedName>
        <fullName evidence="2">MucR family transcriptional regulator</fullName>
    </submittedName>
</protein>
<organism evidence="2 3">
    <name type="scientific">Mesorhizobium calcicola</name>
    <dbReference type="NCBI Taxonomy" id="1300310"/>
    <lineage>
        <taxon>Bacteria</taxon>
        <taxon>Pseudomonadati</taxon>
        <taxon>Pseudomonadota</taxon>
        <taxon>Alphaproteobacteria</taxon>
        <taxon>Hyphomicrobiales</taxon>
        <taxon>Phyllobacteriaceae</taxon>
        <taxon>Mesorhizobium</taxon>
    </lineage>
</organism>
<comment type="caution">
    <text evidence="2">The sequence shown here is derived from an EMBL/GenBank/DDBJ whole genome shotgun (WGS) entry which is preliminary data.</text>
</comment>
<dbReference type="EMBL" id="JBHUGY010000018">
    <property type="protein sequence ID" value="MFD2053578.1"/>
    <property type="molecule type" value="Genomic_DNA"/>
</dbReference>
<proteinExistence type="inferred from homology"/>
<gene>
    <name evidence="2" type="ORF">ACFSQT_10880</name>
</gene>
<dbReference type="Gene3D" id="1.10.10.1550">
    <property type="entry name" value="ROS/MUCR transcriptional regulator protein"/>
    <property type="match status" value="1"/>
</dbReference>
<dbReference type="Pfam" id="PF05443">
    <property type="entry name" value="ROS_MUCR"/>
    <property type="match status" value="1"/>
</dbReference>
<dbReference type="InterPro" id="IPR041920">
    <property type="entry name" value="ROS/MUCR_sf"/>
</dbReference>
<dbReference type="Proteomes" id="UP001597349">
    <property type="component" value="Unassembled WGS sequence"/>
</dbReference>
<dbReference type="RefSeq" id="WP_379018381.1">
    <property type="nucleotide sequence ID" value="NZ_JBHUGY010000018.1"/>
</dbReference>
<sequence length="152" mass="16045">MTDETSAEKTALLELTADIVAAYVQNNATPVAGLPDLISTVNFALSALITPIAAPEPVQTPAVNPKKSVFADYIISLEDGRKYKSLKRHLGATYGLTPDAYRAKWGLAKDYPMVAPSYSATRSAMAKTIGLGRKAAAVPAKQAPAKLKAKAN</sequence>
<keyword evidence="3" id="KW-1185">Reference proteome</keyword>
<evidence type="ECO:0000313" key="3">
    <source>
        <dbReference type="Proteomes" id="UP001597349"/>
    </source>
</evidence>
<evidence type="ECO:0000313" key="2">
    <source>
        <dbReference type="EMBL" id="MFD2053578.1"/>
    </source>
</evidence>
<comment type="similarity">
    <text evidence="1">Belongs to the ros/MucR family.</text>
</comment>
<dbReference type="InterPro" id="IPR008807">
    <property type="entry name" value="ROS_MUCR"/>
</dbReference>